<gene>
    <name evidence="2" type="ORF">SAMN05660976_00514</name>
</gene>
<proteinExistence type="predicted"/>
<sequence length="76" mass="8175">MRFSSEILRPWCRKSPKVSEAPPLPYLHGPSSGSFVPAPEWFPGSAAGLSTAALDPADEAVAGRPRRPPTARPHEQ</sequence>
<dbReference type="AlphaFoldDB" id="A0A1H7GWG3"/>
<organism evidence="2 3">
    <name type="scientific">Nonomuraea pusilla</name>
    <dbReference type="NCBI Taxonomy" id="46177"/>
    <lineage>
        <taxon>Bacteria</taxon>
        <taxon>Bacillati</taxon>
        <taxon>Actinomycetota</taxon>
        <taxon>Actinomycetes</taxon>
        <taxon>Streptosporangiales</taxon>
        <taxon>Streptosporangiaceae</taxon>
        <taxon>Nonomuraea</taxon>
    </lineage>
</organism>
<dbReference type="STRING" id="46177.SAMN05660976_00514"/>
<dbReference type="EMBL" id="FOBF01000001">
    <property type="protein sequence ID" value="SEK42408.1"/>
    <property type="molecule type" value="Genomic_DNA"/>
</dbReference>
<accession>A0A1H7GWG3</accession>
<reference evidence="2 3" key="1">
    <citation type="submission" date="2016-10" db="EMBL/GenBank/DDBJ databases">
        <authorList>
            <person name="de Groot N.N."/>
        </authorList>
    </citation>
    <scope>NUCLEOTIDE SEQUENCE [LARGE SCALE GENOMIC DNA]</scope>
    <source>
        <strain evidence="2 3">DSM 43357</strain>
    </source>
</reference>
<evidence type="ECO:0000313" key="3">
    <source>
        <dbReference type="Proteomes" id="UP000198953"/>
    </source>
</evidence>
<protein>
    <submittedName>
        <fullName evidence="2">Uncharacterized protein</fullName>
    </submittedName>
</protein>
<keyword evidence="3" id="KW-1185">Reference proteome</keyword>
<evidence type="ECO:0000256" key="1">
    <source>
        <dbReference type="SAM" id="MobiDB-lite"/>
    </source>
</evidence>
<feature type="region of interest" description="Disordered" evidence="1">
    <location>
        <begin position="1"/>
        <end position="30"/>
    </location>
</feature>
<dbReference type="RefSeq" id="WP_176573557.1">
    <property type="nucleotide sequence ID" value="NZ_FOBF01000001.1"/>
</dbReference>
<dbReference type="Proteomes" id="UP000198953">
    <property type="component" value="Unassembled WGS sequence"/>
</dbReference>
<evidence type="ECO:0000313" key="2">
    <source>
        <dbReference type="EMBL" id="SEK42408.1"/>
    </source>
</evidence>
<feature type="region of interest" description="Disordered" evidence="1">
    <location>
        <begin position="46"/>
        <end position="76"/>
    </location>
</feature>
<name>A0A1H7GWG3_9ACTN</name>